<dbReference type="RefSeq" id="WP_146508024.1">
    <property type="nucleotide sequence ID" value="NZ_SIHI01000001.1"/>
</dbReference>
<dbReference type="PROSITE" id="PS50082">
    <property type="entry name" value="WD_REPEATS_2"/>
    <property type="match status" value="3"/>
</dbReference>
<dbReference type="Proteomes" id="UP000317243">
    <property type="component" value="Unassembled WGS sequence"/>
</dbReference>
<dbReference type="Gene3D" id="2.40.10.120">
    <property type="match status" value="1"/>
</dbReference>
<dbReference type="PRINTS" id="PR00834">
    <property type="entry name" value="PROTEASES2C"/>
</dbReference>
<dbReference type="OrthoDB" id="1522627at2"/>
<evidence type="ECO:0000256" key="1">
    <source>
        <dbReference type="ARBA" id="ARBA00022670"/>
    </source>
</evidence>
<evidence type="ECO:0000256" key="3">
    <source>
        <dbReference type="PROSITE-ProRule" id="PRU00221"/>
    </source>
</evidence>
<keyword evidence="2" id="KW-0378">Hydrolase</keyword>
<accession>A0A5C5X4M5</accession>
<dbReference type="SUPFAM" id="SSF50978">
    <property type="entry name" value="WD40 repeat-like"/>
    <property type="match status" value="1"/>
</dbReference>
<name>A0A5C5X4M5_9PLAN</name>
<keyword evidence="1 6" id="KW-0645">Protease</keyword>
<dbReference type="GO" id="GO:0006508">
    <property type="term" value="P:proteolysis"/>
    <property type="evidence" value="ECO:0007669"/>
    <property type="project" value="UniProtKB-KW"/>
</dbReference>
<organism evidence="6 7">
    <name type="scientific">Thalassoglobus neptunius</name>
    <dbReference type="NCBI Taxonomy" id="1938619"/>
    <lineage>
        <taxon>Bacteria</taxon>
        <taxon>Pseudomonadati</taxon>
        <taxon>Planctomycetota</taxon>
        <taxon>Planctomycetia</taxon>
        <taxon>Planctomycetales</taxon>
        <taxon>Planctomycetaceae</taxon>
        <taxon>Thalassoglobus</taxon>
    </lineage>
</organism>
<feature type="transmembrane region" description="Helical" evidence="5">
    <location>
        <begin position="62"/>
        <end position="83"/>
    </location>
</feature>
<evidence type="ECO:0000256" key="5">
    <source>
        <dbReference type="SAM" id="Phobius"/>
    </source>
</evidence>
<dbReference type="PANTHER" id="PTHR43343:SF3">
    <property type="entry name" value="PROTEASE DO-LIKE 8, CHLOROPLASTIC"/>
    <property type="match status" value="1"/>
</dbReference>
<protein>
    <submittedName>
        <fullName evidence="6">Putative serine protease HtrA</fullName>
    </submittedName>
</protein>
<feature type="compositionally biased region" description="Low complexity" evidence="4">
    <location>
        <begin position="646"/>
        <end position="661"/>
    </location>
</feature>
<feature type="region of interest" description="Disordered" evidence="4">
    <location>
        <begin position="634"/>
        <end position="669"/>
    </location>
</feature>
<dbReference type="PROSITE" id="PS50294">
    <property type="entry name" value="WD_REPEATS_REGION"/>
    <property type="match status" value="1"/>
</dbReference>
<feature type="repeat" description="WD" evidence="3">
    <location>
        <begin position="734"/>
        <end position="768"/>
    </location>
</feature>
<proteinExistence type="predicted"/>
<feature type="repeat" description="WD" evidence="3">
    <location>
        <begin position="772"/>
        <end position="813"/>
    </location>
</feature>
<dbReference type="InterPro" id="IPR001680">
    <property type="entry name" value="WD40_rpt"/>
</dbReference>
<keyword evidence="5" id="KW-1133">Transmembrane helix</keyword>
<dbReference type="EMBL" id="SIHI01000001">
    <property type="protein sequence ID" value="TWT57956.1"/>
    <property type="molecule type" value="Genomic_DNA"/>
</dbReference>
<keyword evidence="5" id="KW-0472">Membrane</keyword>
<dbReference type="InterPro" id="IPR036322">
    <property type="entry name" value="WD40_repeat_dom_sf"/>
</dbReference>
<dbReference type="Pfam" id="PF00400">
    <property type="entry name" value="WD40"/>
    <property type="match status" value="3"/>
</dbReference>
<evidence type="ECO:0000256" key="4">
    <source>
        <dbReference type="SAM" id="MobiDB-lite"/>
    </source>
</evidence>
<feature type="repeat" description="WD" evidence="3">
    <location>
        <begin position="690"/>
        <end position="724"/>
    </location>
</feature>
<dbReference type="InterPro" id="IPR015943">
    <property type="entry name" value="WD40/YVTN_repeat-like_dom_sf"/>
</dbReference>
<dbReference type="InterPro" id="IPR001940">
    <property type="entry name" value="Peptidase_S1C"/>
</dbReference>
<sequence>MARNRITCPFCHKTHSLRPGQNLPTDASCPKCGEYLVDDDLPTHRGQAFNDDSERQSERLQIFLLAGACVLALTLSVVAYVVVSDRSPKVADDTLNTETPDAQTEETSHSPATEPSETTHLPQPEETITTASPSIPQAITDTSLPQSQQPVADGNTGNRPPERSADQSNSPSDKTVARQPGWFTFSDTDNFQFEFEVRAEHESGTEVITGRSTYSVQQRDMEISDNAETEKGSGTAFVITSDGHLLSCAHVVDRASTVNVKIGNRDYPARIIASDPVRDLALLKIEATNLHPVKLADSGQVRLGQEVRVIGFPLSRLLGTGIKVTTGTVSGIVQNPTTEEFQIDAAVNPGNSGGPVFRSDGSVVGVASSRLSGADVSGVGFCVPSNQAREFLNAHGLSFSPEPMAQPLDGPSLVELVSPAVAYVSVEIGPSPNDRSTRLSFHSVFHDRHEARLRAIPPRFPTGGNVPTIHRGTLDVTRFGNLLEDDDGPQLPYLIGAPSQLPFVPLPQTSQSKWTVSNSTALVFEEEAPNQRGLPEMRFRFPFDRQAPRSIVKSIPAVETSDYELVSLTGDKAVIKQDYEFRTTKPEEGQIFRMGGAAKFTIDIKRGITSHYDFSGVYSVESQSVTLKVPLTIKGTGTHQKPKPPQSASSSPSVARTTSPPERSVINSSGTAEKLDYPVKVMIPEMGWGIKSLAFHPNNKFVAAGKADDYVELYDIDTGNKIFTAGRLRELGTILSLKFTPNGKQLLAGGYRGLIQVWNVADNGLLTPVGTYAGHKRNVTLLEISPNSEFVISGGGEKQAQIWDLKTLEEKFTTPSFEANEFAFRFLNDEQVLVSDGRVLREFNVSSGELARELTLRNTGSTTAICFSPDGKTVAVTDGYSVLRWSTSNGKAEPELKGKEVLWDVEFTRDSQTLVCGGRGHLVFWNLRQQERDGHLMLGDSIQYVKPLTLSSDGKYVACYPSSAGQSLWVFELPNVD</sequence>
<gene>
    <name evidence="6" type="primary">htrA_2</name>
    <name evidence="6" type="ORF">KOR42_13240</name>
</gene>
<dbReference type="InterPro" id="IPR009003">
    <property type="entry name" value="Peptidase_S1_PA"/>
</dbReference>
<dbReference type="Gene3D" id="2.130.10.10">
    <property type="entry name" value="YVTN repeat-like/Quinoprotein amine dehydrogenase"/>
    <property type="match status" value="2"/>
</dbReference>
<dbReference type="AlphaFoldDB" id="A0A5C5X4M5"/>
<keyword evidence="3" id="KW-0853">WD repeat</keyword>
<evidence type="ECO:0000256" key="2">
    <source>
        <dbReference type="ARBA" id="ARBA00022801"/>
    </source>
</evidence>
<feature type="compositionally biased region" description="Polar residues" evidence="4">
    <location>
        <begin position="109"/>
        <end position="158"/>
    </location>
</feature>
<comment type="caution">
    <text evidence="6">The sequence shown here is derived from an EMBL/GenBank/DDBJ whole genome shotgun (WGS) entry which is preliminary data.</text>
</comment>
<dbReference type="Pfam" id="PF13365">
    <property type="entry name" value="Trypsin_2"/>
    <property type="match status" value="1"/>
</dbReference>
<evidence type="ECO:0000313" key="6">
    <source>
        <dbReference type="EMBL" id="TWT57956.1"/>
    </source>
</evidence>
<dbReference type="InterPro" id="IPR051201">
    <property type="entry name" value="Chloro_Bact_Ser_Proteases"/>
</dbReference>
<keyword evidence="5" id="KW-0812">Transmembrane</keyword>
<keyword evidence="7" id="KW-1185">Reference proteome</keyword>
<reference evidence="6 7" key="1">
    <citation type="submission" date="2019-02" db="EMBL/GenBank/DDBJ databases">
        <title>Deep-cultivation of Planctomycetes and their phenomic and genomic characterization uncovers novel biology.</title>
        <authorList>
            <person name="Wiegand S."/>
            <person name="Jogler M."/>
            <person name="Boedeker C."/>
            <person name="Pinto D."/>
            <person name="Vollmers J."/>
            <person name="Rivas-Marin E."/>
            <person name="Kohn T."/>
            <person name="Peeters S.H."/>
            <person name="Heuer A."/>
            <person name="Rast P."/>
            <person name="Oberbeckmann S."/>
            <person name="Bunk B."/>
            <person name="Jeske O."/>
            <person name="Meyerdierks A."/>
            <person name="Storesund J.E."/>
            <person name="Kallscheuer N."/>
            <person name="Luecker S."/>
            <person name="Lage O.M."/>
            <person name="Pohl T."/>
            <person name="Merkel B.J."/>
            <person name="Hornburger P."/>
            <person name="Mueller R.-W."/>
            <person name="Bruemmer F."/>
            <person name="Labrenz M."/>
            <person name="Spormann A.M."/>
            <person name="Op Den Camp H."/>
            <person name="Overmann J."/>
            <person name="Amann R."/>
            <person name="Jetten M.S.M."/>
            <person name="Mascher T."/>
            <person name="Medema M.H."/>
            <person name="Devos D.P."/>
            <person name="Kaster A.-K."/>
            <person name="Ovreas L."/>
            <person name="Rohde M."/>
            <person name="Galperin M.Y."/>
            <person name="Jogler C."/>
        </authorList>
    </citation>
    <scope>NUCLEOTIDE SEQUENCE [LARGE SCALE GENOMIC DNA]</scope>
    <source>
        <strain evidence="6 7">KOR42</strain>
    </source>
</reference>
<dbReference type="PANTHER" id="PTHR43343">
    <property type="entry name" value="PEPTIDASE S12"/>
    <property type="match status" value="1"/>
</dbReference>
<feature type="region of interest" description="Disordered" evidence="4">
    <location>
        <begin position="91"/>
        <end position="183"/>
    </location>
</feature>
<dbReference type="GO" id="GO:0004252">
    <property type="term" value="F:serine-type endopeptidase activity"/>
    <property type="evidence" value="ECO:0007669"/>
    <property type="project" value="InterPro"/>
</dbReference>
<dbReference type="SUPFAM" id="SSF50494">
    <property type="entry name" value="Trypsin-like serine proteases"/>
    <property type="match status" value="1"/>
</dbReference>
<dbReference type="SMART" id="SM00320">
    <property type="entry name" value="WD40"/>
    <property type="match status" value="5"/>
</dbReference>
<evidence type="ECO:0000313" key="7">
    <source>
        <dbReference type="Proteomes" id="UP000317243"/>
    </source>
</evidence>